<protein>
    <submittedName>
        <fullName evidence="3">Uncharacterized protein</fullName>
    </submittedName>
</protein>
<dbReference type="Proteomes" id="UP000008333">
    <property type="component" value="Unassembled WGS sequence"/>
</dbReference>
<name>A5KAJ5_PLAVS</name>
<comment type="caution">
    <text evidence="3">The sequence shown here is derived from an EMBL/GenBank/DDBJ whole genome shotgun (WGS) entry which is preliminary data.</text>
</comment>
<keyword evidence="2" id="KW-1133">Transmembrane helix</keyword>
<proteinExistence type="predicted"/>
<dbReference type="InParanoid" id="A5KAJ5"/>
<evidence type="ECO:0000313" key="3">
    <source>
        <dbReference type="EMBL" id="EDL43594.1"/>
    </source>
</evidence>
<dbReference type="EMBL" id="AAKM01000015">
    <property type="protein sequence ID" value="EDL43594.1"/>
    <property type="molecule type" value="Genomic_DNA"/>
</dbReference>
<dbReference type="AlphaFoldDB" id="A5KAJ5"/>
<keyword evidence="2" id="KW-0472">Membrane</keyword>
<organism evidence="3 4">
    <name type="scientific">Plasmodium vivax (strain Salvador I)</name>
    <dbReference type="NCBI Taxonomy" id="126793"/>
    <lineage>
        <taxon>Eukaryota</taxon>
        <taxon>Sar</taxon>
        <taxon>Alveolata</taxon>
        <taxon>Apicomplexa</taxon>
        <taxon>Aconoidasida</taxon>
        <taxon>Haemosporida</taxon>
        <taxon>Plasmodiidae</taxon>
        <taxon>Plasmodium</taxon>
        <taxon>Plasmodium (Plasmodium)</taxon>
    </lineage>
</organism>
<feature type="transmembrane region" description="Helical" evidence="2">
    <location>
        <begin position="38"/>
        <end position="55"/>
    </location>
</feature>
<evidence type="ECO:0000256" key="1">
    <source>
        <dbReference type="SAM" id="MobiDB-lite"/>
    </source>
</evidence>
<reference evidence="3 4" key="1">
    <citation type="journal article" date="2008" name="Nature">
        <title>Comparative genomics of the neglected human malaria parasite Plasmodium vivax.</title>
        <authorList>
            <person name="Carlton J.M."/>
            <person name="Adams J.H."/>
            <person name="Silva J.C."/>
            <person name="Bidwell S.L."/>
            <person name="Lorenzi H."/>
            <person name="Caler E."/>
            <person name="Crabtree J."/>
            <person name="Angiuoli S.V."/>
            <person name="Merino E.F."/>
            <person name="Amedeo P."/>
            <person name="Cheng Q."/>
            <person name="Coulson R.M."/>
            <person name="Crabb B.S."/>
            <person name="Del Portillo H.A."/>
            <person name="Essien K."/>
            <person name="Feldblyum T.V."/>
            <person name="Fernandez-Becerra C."/>
            <person name="Gilson P.R."/>
            <person name="Gueye A.H."/>
            <person name="Guo X."/>
            <person name="Kang'a S."/>
            <person name="Kooij T.W."/>
            <person name="Korsinczky M."/>
            <person name="Meyer E.V."/>
            <person name="Nene V."/>
            <person name="Paulsen I."/>
            <person name="White O."/>
            <person name="Ralph S.A."/>
            <person name="Ren Q."/>
            <person name="Sargeant T.J."/>
            <person name="Salzberg S.L."/>
            <person name="Stoeckert C.J."/>
            <person name="Sullivan S.A."/>
            <person name="Yamamoto M.M."/>
            <person name="Hoffman S.L."/>
            <person name="Wortman J.R."/>
            <person name="Gardner M.J."/>
            <person name="Galinski M.R."/>
            <person name="Barnwell J.W."/>
            <person name="Fraser-Liggett C.M."/>
        </authorList>
    </citation>
    <scope>NUCLEOTIDE SEQUENCE [LARGE SCALE GENOMIC DNA]</scope>
    <source>
        <strain evidence="3 4">Salvador I</strain>
    </source>
</reference>
<gene>
    <name evidence="3" type="ORF">PVX_000740</name>
</gene>
<sequence length="106" mass="12304">MPTSLRRAFPFAGGKGPPHPRRTKIKEANKKKRGKIKMYINMCIYIYIYAYMYVYELTCVRTKLCLPKVRANLITAQPTWQKDRLSPISNLQSHLHSGETNPGMKF</sequence>
<evidence type="ECO:0000313" key="4">
    <source>
        <dbReference type="Proteomes" id="UP000008333"/>
    </source>
</evidence>
<keyword evidence="2" id="KW-0812">Transmembrane</keyword>
<feature type="region of interest" description="Disordered" evidence="1">
    <location>
        <begin position="1"/>
        <end position="23"/>
    </location>
</feature>
<keyword evidence="4" id="KW-1185">Reference proteome</keyword>
<evidence type="ECO:0000256" key="2">
    <source>
        <dbReference type="SAM" id="Phobius"/>
    </source>
</evidence>
<accession>A5KAJ5</accession>